<protein>
    <submittedName>
        <fullName evidence="2">Uncharacterized protein</fullName>
    </submittedName>
</protein>
<evidence type="ECO:0000313" key="3">
    <source>
        <dbReference type="Proteomes" id="UP000276603"/>
    </source>
</evidence>
<dbReference type="OrthoDB" id="680366at2"/>
<organism evidence="2 3">
    <name type="scientific">Ulvibacterium marinum</name>
    <dbReference type="NCBI Taxonomy" id="2419782"/>
    <lineage>
        <taxon>Bacteria</taxon>
        <taxon>Pseudomonadati</taxon>
        <taxon>Bacteroidota</taxon>
        <taxon>Flavobacteriia</taxon>
        <taxon>Flavobacteriales</taxon>
        <taxon>Flavobacteriaceae</taxon>
        <taxon>Ulvibacterium</taxon>
    </lineage>
</organism>
<accession>A0A3B0CBM3</accession>
<gene>
    <name evidence="2" type="ORF">D7Z94_18350</name>
</gene>
<comment type="caution">
    <text evidence="2">The sequence shown here is derived from an EMBL/GenBank/DDBJ whole genome shotgun (WGS) entry which is preliminary data.</text>
</comment>
<keyword evidence="3" id="KW-1185">Reference proteome</keyword>
<dbReference type="AlphaFoldDB" id="A0A3B0CBM3"/>
<reference evidence="2 3" key="1">
    <citation type="submission" date="2018-10" db="EMBL/GenBank/DDBJ databases">
        <title>Ulvibacterium marinum gen. nov., sp. nov., a novel marine bacterium of the family Flavobacteriaceae, isolated from a culture of the green alga Ulva prolifera.</title>
        <authorList>
            <person name="Zhang Z."/>
        </authorList>
    </citation>
    <scope>NUCLEOTIDE SEQUENCE [LARGE SCALE GENOMIC DNA]</scope>
    <source>
        <strain evidence="2 3">CCMM003</strain>
    </source>
</reference>
<sequence>MEKANQVLFNEDLHFEHLQWRSELAFWEDELKSFKNRLEELVNRLTDKKVLVRLEHYQNEFTLHNGIIDNLLEDIEIHETRIAAQTKTGRDMLDTMLTKKHLEFRHRMETQRQIYADLKKEFFRFLTKYYVI</sequence>
<name>A0A3B0CBM3_9FLAO</name>
<feature type="coiled-coil region" evidence="1">
    <location>
        <begin position="24"/>
        <end position="88"/>
    </location>
</feature>
<dbReference type="Proteomes" id="UP000276603">
    <property type="component" value="Unassembled WGS sequence"/>
</dbReference>
<evidence type="ECO:0000256" key="1">
    <source>
        <dbReference type="SAM" id="Coils"/>
    </source>
</evidence>
<evidence type="ECO:0000313" key="2">
    <source>
        <dbReference type="EMBL" id="RKN80406.1"/>
    </source>
</evidence>
<proteinExistence type="predicted"/>
<dbReference type="EMBL" id="RBCJ01000003">
    <property type="protein sequence ID" value="RKN80406.1"/>
    <property type="molecule type" value="Genomic_DNA"/>
</dbReference>
<keyword evidence="1" id="KW-0175">Coiled coil</keyword>